<evidence type="ECO:0000256" key="5">
    <source>
        <dbReference type="ARBA" id="ARBA00022630"/>
    </source>
</evidence>
<evidence type="ECO:0000256" key="16">
    <source>
        <dbReference type="HAMAP-Rule" id="MF_00427"/>
    </source>
</evidence>
<keyword evidence="1 16" id="KW-0813">Transport</keyword>
<dbReference type="EMBL" id="CP151762">
    <property type="protein sequence ID" value="WZU65123.1"/>
    <property type="molecule type" value="Genomic_DNA"/>
</dbReference>
<dbReference type="PIRSF" id="PIRSF009437">
    <property type="entry name" value="NQR-1_subunit_C"/>
    <property type="match status" value="1"/>
</dbReference>
<comment type="caution">
    <text evidence="16">Lacks conserved residue(s) required for the propagation of feature annotation.</text>
</comment>
<dbReference type="GO" id="GO:0016655">
    <property type="term" value="F:oxidoreductase activity, acting on NAD(P)H, quinone or similar compound as acceptor"/>
    <property type="evidence" value="ECO:0007669"/>
    <property type="project" value="UniProtKB-UniRule"/>
</dbReference>
<dbReference type="Pfam" id="PF04205">
    <property type="entry name" value="FMN_bind"/>
    <property type="match status" value="1"/>
</dbReference>
<feature type="modified residue" description="FMN phosphoryl threonine" evidence="16">
    <location>
        <position position="233"/>
    </location>
</feature>
<evidence type="ECO:0000256" key="9">
    <source>
        <dbReference type="ARBA" id="ARBA00022989"/>
    </source>
</evidence>
<dbReference type="GO" id="GO:0005886">
    <property type="term" value="C:plasma membrane"/>
    <property type="evidence" value="ECO:0007669"/>
    <property type="project" value="UniProtKB-SubCell"/>
</dbReference>
<evidence type="ECO:0000259" key="18">
    <source>
        <dbReference type="SMART" id="SM00900"/>
    </source>
</evidence>
<keyword evidence="4 16" id="KW-0597">Phosphoprotein</keyword>
<keyword evidence="11 16" id="KW-0915">Sodium</keyword>
<gene>
    <name evidence="16" type="primary">nqrC</name>
    <name evidence="19" type="ORF">AABB28_07635</name>
</gene>
<dbReference type="GO" id="GO:0010181">
    <property type="term" value="F:FMN binding"/>
    <property type="evidence" value="ECO:0007669"/>
    <property type="project" value="UniProtKB-UniRule"/>
</dbReference>
<dbReference type="KEGG" id="yag:AABB28_07635"/>
<evidence type="ECO:0000256" key="14">
    <source>
        <dbReference type="ARBA" id="ARBA00023136"/>
    </source>
</evidence>
<proteinExistence type="inferred from homology"/>
<comment type="subcellular location">
    <subcellularLocation>
        <location evidence="16">Cell membrane</location>
        <topology evidence="16">Single-pass membrane protein</topology>
    </subcellularLocation>
</comment>
<dbReference type="HAMAP" id="MF_00427">
    <property type="entry name" value="NqrC"/>
    <property type="match status" value="1"/>
</dbReference>
<dbReference type="AlphaFoldDB" id="A0AAN0M8L0"/>
<dbReference type="PANTHER" id="PTHR37838">
    <property type="entry name" value="NA(+)-TRANSLOCATING NADH-QUINONE REDUCTASE SUBUNIT C"/>
    <property type="match status" value="1"/>
</dbReference>
<keyword evidence="12 16" id="KW-0406">Ion transport</keyword>
<dbReference type="SMART" id="SM00900">
    <property type="entry name" value="FMN_bind"/>
    <property type="match status" value="1"/>
</dbReference>
<organism evidence="19 20">
    <name type="scientific">Yoonia algicola</name>
    <dbReference type="NCBI Taxonomy" id="3137368"/>
    <lineage>
        <taxon>Bacteria</taxon>
        <taxon>Pseudomonadati</taxon>
        <taxon>Pseudomonadota</taxon>
        <taxon>Alphaproteobacteria</taxon>
        <taxon>Rhodobacterales</taxon>
        <taxon>Paracoccaceae</taxon>
        <taxon>Yoonia</taxon>
    </lineage>
</organism>
<evidence type="ECO:0000256" key="1">
    <source>
        <dbReference type="ARBA" id="ARBA00022448"/>
    </source>
</evidence>
<reference evidence="19 20" key="1">
    <citation type="submission" date="2024-04" db="EMBL/GenBank/DDBJ databases">
        <title>Phylogenomic analyses of a clade within the roseobacter group suggest taxonomic reassignments of species of the genera Aestuariivita, Citreicella, Loktanella, Nautella, Pelagibaca, Ruegeria, Thalassobius, Thiobacimonas and Tropicibacter, and the proposal o.</title>
        <authorList>
            <person name="Jeon C.O."/>
        </authorList>
    </citation>
    <scope>NUCLEOTIDE SEQUENCE [LARGE SCALE GENOMIC DNA]</scope>
    <source>
        <strain evidence="19 20">G8-12</strain>
    </source>
</reference>
<name>A0AAN0M8L0_9RHOB</name>
<keyword evidence="7 16" id="KW-0812">Transmembrane</keyword>
<evidence type="ECO:0000256" key="6">
    <source>
        <dbReference type="ARBA" id="ARBA00022643"/>
    </source>
</evidence>
<keyword evidence="8 16" id="KW-1278">Translocase</keyword>
<keyword evidence="3" id="KW-0997">Cell inner membrane</keyword>
<evidence type="ECO:0000256" key="4">
    <source>
        <dbReference type="ARBA" id="ARBA00022553"/>
    </source>
</evidence>
<comment type="subunit">
    <text evidence="16 17">Composed of six subunits; NqrA, NqrB, NqrC, NqrD, NqrE and NqrF.</text>
</comment>
<evidence type="ECO:0000256" key="10">
    <source>
        <dbReference type="ARBA" id="ARBA00023027"/>
    </source>
</evidence>
<comment type="similarity">
    <text evidence="16 17">Belongs to the NqrC family.</text>
</comment>
<dbReference type="PANTHER" id="PTHR37838:SF1">
    <property type="entry name" value="NA(+)-TRANSLOCATING NADH-QUINONE REDUCTASE SUBUNIT C"/>
    <property type="match status" value="1"/>
</dbReference>
<evidence type="ECO:0000256" key="17">
    <source>
        <dbReference type="PIRNR" id="PIRNR009437"/>
    </source>
</evidence>
<comment type="function">
    <text evidence="16">NQR complex catalyzes the reduction of ubiquinone-1 to ubiquinol by two successive reactions, coupled with the transport of Na(+) ions from the cytoplasm to the periplasm. NqrA to NqrE are probably involved in the second step, the conversion of ubisemiquinone to ubiquinol.</text>
</comment>
<keyword evidence="5 16" id="KW-0285">Flavoprotein</keyword>
<evidence type="ECO:0000256" key="3">
    <source>
        <dbReference type="ARBA" id="ARBA00022519"/>
    </source>
</evidence>
<keyword evidence="15 16" id="KW-0739">Sodium transport</keyword>
<evidence type="ECO:0000256" key="11">
    <source>
        <dbReference type="ARBA" id="ARBA00023053"/>
    </source>
</evidence>
<keyword evidence="13 16" id="KW-0830">Ubiquinone</keyword>
<comment type="catalytic activity">
    <reaction evidence="16 17">
        <text>a ubiquinone + n Na(+)(in) + NADH + H(+) = a ubiquinol + n Na(+)(out) + NAD(+)</text>
        <dbReference type="Rhea" id="RHEA:47748"/>
        <dbReference type="Rhea" id="RHEA-COMP:9565"/>
        <dbReference type="Rhea" id="RHEA-COMP:9566"/>
        <dbReference type="ChEBI" id="CHEBI:15378"/>
        <dbReference type="ChEBI" id="CHEBI:16389"/>
        <dbReference type="ChEBI" id="CHEBI:17976"/>
        <dbReference type="ChEBI" id="CHEBI:29101"/>
        <dbReference type="ChEBI" id="CHEBI:57540"/>
        <dbReference type="ChEBI" id="CHEBI:57945"/>
        <dbReference type="EC" id="7.2.1.1"/>
    </reaction>
</comment>
<sequence length="276" mass="29261">MAGRDWNPWRRLLALPNESRTKTVIVAFLVSAVCAALVSGATVVLRPIQTANRAAEEQARIAALVQGIPGMTTLLEQSGGALSTVVIDLTTGRAAAEVTPATLEATLNDATHWTVLDAAQDVAGLGQRPDFAQVFLLRDNDTVSLVLLPISGQGYGGRIDAILALRGDMNTIAGIAVTRHSETPGLGGRIQETSWQGDFPGTELRDENGEMRFAVARGPAATAYEVDGITGATRTGRGVTQMVRFWLGPDGYGPLLDAIQRGSSEPCRKRRPIGPH</sequence>
<protein>
    <recommendedName>
        <fullName evidence="16 17">Na(+)-translocating NADH-quinone reductase subunit C</fullName>
        <shortName evidence="16 17">Na(+)-NQR subunit C</shortName>
        <shortName evidence="16 17">Na(+)-translocating NQR subunit C</shortName>
        <ecNumber evidence="16 17">7.2.1.1</ecNumber>
    </recommendedName>
    <alternativeName>
        <fullName evidence="16 17">NQR complex subunit C</fullName>
    </alternativeName>
    <alternativeName>
        <fullName evidence="16 17">NQR-1 subunit C</fullName>
    </alternativeName>
</protein>
<evidence type="ECO:0000256" key="13">
    <source>
        <dbReference type="ARBA" id="ARBA00023075"/>
    </source>
</evidence>
<dbReference type="InterPro" id="IPR010204">
    <property type="entry name" value="NqrC"/>
</dbReference>
<evidence type="ECO:0000256" key="12">
    <source>
        <dbReference type="ARBA" id="ARBA00023065"/>
    </source>
</evidence>
<evidence type="ECO:0000256" key="15">
    <source>
        <dbReference type="ARBA" id="ARBA00023201"/>
    </source>
</evidence>
<dbReference type="RefSeq" id="WP_342071472.1">
    <property type="nucleotide sequence ID" value="NZ_CP151762.1"/>
</dbReference>
<dbReference type="InterPro" id="IPR007329">
    <property type="entry name" value="FMN-bd"/>
</dbReference>
<evidence type="ECO:0000313" key="20">
    <source>
        <dbReference type="Proteomes" id="UP001451782"/>
    </source>
</evidence>
<comment type="cofactor">
    <cofactor evidence="16 17">
        <name>FMN</name>
        <dbReference type="ChEBI" id="CHEBI:58210"/>
    </cofactor>
</comment>
<feature type="domain" description="FMN-binding" evidence="18">
    <location>
        <begin position="154"/>
        <end position="250"/>
    </location>
</feature>
<evidence type="ECO:0000256" key="8">
    <source>
        <dbReference type="ARBA" id="ARBA00022967"/>
    </source>
</evidence>
<accession>A0AAN0M8L0</accession>
<evidence type="ECO:0000313" key="19">
    <source>
        <dbReference type="EMBL" id="WZU65123.1"/>
    </source>
</evidence>
<evidence type="ECO:0000256" key="7">
    <source>
        <dbReference type="ARBA" id="ARBA00022692"/>
    </source>
</evidence>
<keyword evidence="2 16" id="KW-1003">Cell membrane</keyword>
<keyword evidence="6 16" id="KW-0288">FMN</keyword>
<keyword evidence="14 16" id="KW-0472">Membrane</keyword>
<keyword evidence="9 16" id="KW-1133">Transmembrane helix</keyword>
<keyword evidence="20" id="KW-1185">Reference proteome</keyword>
<dbReference type="EC" id="7.2.1.1" evidence="16 17"/>
<evidence type="ECO:0000256" key="2">
    <source>
        <dbReference type="ARBA" id="ARBA00022475"/>
    </source>
</evidence>
<keyword evidence="10 16" id="KW-0520">NAD</keyword>
<dbReference type="Proteomes" id="UP001451782">
    <property type="component" value="Chromosome"/>
</dbReference>
<dbReference type="GO" id="GO:0006814">
    <property type="term" value="P:sodium ion transport"/>
    <property type="evidence" value="ECO:0007669"/>
    <property type="project" value="UniProtKB-UniRule"/>
</dbReference>